<gene>
    <name evidence="2" type="ORF">FWILDA_LOCUS13418</name>
</gene>
<dbReference type="InterPro" id="IPR006597">
    <property type="entry name" value="Sel1-like"/>
</dbReference>
<sequence length="296" mass="34357">MEIHDIEDSINTLIDKLINLLIKTQDDGNNFNETEHFINHCIFLLTRNLYEIFEWLKENQVKSYYQFFLGIIYYNVEKNFNEAYKLFYKASENNYPIAQVYLANCYKTGLGTEINYNLAFKWMQKAAENESICGQLNLGIYYDNSIGTDSNLDKAIYWHQKSANNGNLCGFFIIGKNRDLEISLYCCQKAADNGDNIRLHYLGEYYELGKKVNKDEIKASEYYKKSAENGLVNAKFYLGYSAENDKKFAFYKLDEIYELVKGVDGQGSSITPSIYGIIKNRELVEILSPIKIFLNN</sequence>
<evidence type="ECO:0000256" key="1">
    <source>
        <dbReference type="ARBA" id="ARBA00038101"/>
    </source>
</evidence>
<dbReference type="SUPFAM" id="SSF81901">
    <property type="entry name" value="HCP-like"/>
    <property type="match status" value="1"/>
</dbReference>
<dbReference type="SMART" id="SM00671">
    <property type="entry name" value="SEL1"/>
    <property type="match status" value="4"/>
</dbReference>
<reference evidence="2" key="1">
    <citation type="submission" date="2022-08" db="EMBL/GenBank/DDBJ databases">
        <authorList>
            <person name="Kallberg Y."/>
            <person name="Tangrot J."/>
            <person name="Rosling A."/>
        </authorList>
    </citation>
    <scope>NUCLEOTIDE SEQUENCE</scope>
    <source>
        <strain evidence="2">Wild A</strain>
    </source>
</reference>
<dbReference type="OrthoDB" id="2384430at2759"/>
<dbReference type="Pfam" id="PF08238">
    <property type="entry name" value="Sel1"/>
    <property type="match status" value="5"/>
</dbReference>
<dbReference type="InterPro" id="IPR011990">
    <property type="entry name" value="TPR-like_helical_dom_sf"/>
</dbReference>
<proteinExistence type="inferred from homology"/>
<dbReference type="AlphaFoldDB" id="A0A9W4T0G6"/>
<comment type="similarity">
    <text evidence="1">Belongs to the sel-1 family.</text>
</comment>
<accession>A0A9W4T0G6</accession>
<organism evidence="2 3">
    <name type="scientific">Funneliformis geosporum</name>
    <dbReference type="NCBI Taxonomy" id="1117311"/>
    <lineage>
        <taxon>Eukaryota</taxon>
        <taxon>Fungi</taxon>
        <taxon>Fungi incertae sedis</taxon>
        <taxon>Mucoromycota</taxon>
        <taxon>Glomeromycotina</taxon>
        <taxon>Glomeromycetes</taxon>
        <taxon>Glomerales</taxon>
        <taxon>Glomeraceae</taxon>
        <taxon>Funneliformis</taxon>
    </lineage>
</organism>
<dbReference type="EMBL" id="CAMKVN010005002">
    <property type="protein sequence ID" value="CAI2188115.1"/>
    <property type="molecule type" value="Genomic_DNA"/>
</dbReference>
<protein>
    <submittedName>
        <fullName evidence="2">17863_t:CDS:1</fullName>
    </submittedName>
</protein>
<dbReference type="PANTHER" id="PTHR11102">
    <property type="entry name" value="SEL-1-LIKE PROTEIN"/>
    <property type="match status" value="1"/>
</dbReference>
<dbReference type="InterPro" id="IPR050767">
    <property type="entry name" value="Sel1_AlgK"/>
</dbReference>
<keyword evidence="3" id="KW-1185">Reference proteome</keyword>
<dbReference type="PANTHER" id="PTHR11102:SF160">
    <property type="entry name" value="ERAD-ASSOCIATED E3 UBIQUITIN-PROTEIN LIGASE COMPONENT HRD3"/>
    <property type="match status" value="1"/>
</dbReference>
<comment type="caution">
    <text evidence="2">The sequence shown here is derived from an EMBL/GenBank/DDBJ whole genome shotgun (WGS) entry which is preliminary data.</text>
</comment>
<evidence type="ECO:0000313" key="2">
    <source>
        <dbReference type="EMBL" id="CAI2188115.1"/>
    </source>
</evidence>
<name>A0A9W4T0G6_9GLOM</name>
<dbReference type="Proteomes" id="UP001153678">
    <property type="component" value="Unassembled WGS sequence"/>
</dbReference>
<evidence type="ECO:0000313" key="3">
    <source>
        <dbReference type="Proteomes" id="UP001153678"/>
    </source>
</evidence>
<dbReference type="Gene3D" id="1.25.40.10">
    <property type="entry name" value="Tetratricopeptide repeat domain"/>
    <property type="match status" value="2"/>
</dbReference>